<feature type="chain" id="PRO_5023093570" evidence="1">
    <location>
        <begin position="24"/>
        <end position="130"/>
    </location>
</feature>
<dbReference type="OrthoDB" id="9797030at2"/>
<dbReference type="RefSeq" id="WP_146298430.1">
    <property type="nucleotide sequence ID" value="NZ_CP042301.2"/>
</dbReference>
<dbReference type="KEGG" id="niy:FQ775_04965"/>
<dbReference type="AlphaFoldDB" id="A0A5B8KVS1"/>
<name>A0A5B8KVS1_9HYPH</name>
<dbReference type="Gene3D" id="1.25.40.10">
    <property type="entry name" value="Tetratricopeptide repeat domain"/>
    <property type="match status" value="1"/>
</dbReference>
<dbReference type="SUPFAM" id="SSF81901">
    <property type="entry name" value="HCP-like"/>
    <property type="match status" value="1"/>
</dbReference>
<proteinExistence type="predicted"/>
<gene>
    <name evidence="2" type="ORF">FQ775_04965</name>
</gene>
<accession>A0A5B8KVS1</accession>
<dbReference type="Proteomes" id="UP000321389">
    <property type="component" value="Chromosome"/>
</dbReference>
<dbReference type="InterPro" id="IPR006597">
    <property type="entry name" value="Sel1-like"/>
</dbReference>
<dbReference type="InterPro" id="IPR011990">
    <property type="entry name" value="TPR-like_helical_dom_sf"/>
</dbReference>
<reference evidence="2" key="1">
    <citation type="submission" date="2020-04" db="EMBL/GenBank/DDBJ databases">
        <title>Nitratireductor sp. nov. isolated from mangrove soil.</title>
        <authorList>
            <person name="Ye Y."/>
        </authorList>
    </citation>
    <scope>NUCLEOTIDE SEQUENCE</scope>
    <source>
        <strain evidence="2">SY7</strain>
    </source>
</reference>
<keyword evidence="3" id="KW-1185">Reference proteome</keyword>
<evidence type="ECO:0000256" key="1">
    <source>
        <dbReference type="SAM" id="SignalP"/>
    </source>
</evidence>
<evidence type="ECO:0000313" key="3">
    <source>
        <dbReference type="Proteomes" id="UP000321389"/>
    </source>
</evidence>
<dbReference type="EMBL" id="CP042301">
    <property type="protein sequence ID" value="QDY99776.1"/>
    <property type="molecule type" value="Genomic_DNA"/>
</dbReference>
<evidence type="ECO:0000313" key="2">
    <source>
        <dbReference type="EMBL" id="QDY99776.1"/>
    </source>
</evidence>
<dbReference type="Pfam" id="PF08238">
    <property type="entry name" value="Sel1"/>
    <property type="match status" value="2"/>
</dbReference>
<protein>
    <submittedName>
        <fullName evidence="2">Sel1 repeat family protein</fullName>
    </submittedName>
</protein>
<feature type="signal peptide" evidence="1">
    <location>
        <begin position="1"/>
        <end position="23"/>
    </location>
</feature>
<dbReference type="SMART" id="SM00671">
    <property type="entry name" value="SEL1"/>
    <property type="match status" value="1"/>
</dbReference>
<sequence length="130" mass="14128">MQTIRTLWAGCLAAVLLATVALAGPQDDFARAQELRERGDLTGAFELFRSAATHGHLDARVEMGRSYANGMGVPQDFAKAHVWYDIAVMNGSSGAIFGRRNAFKQLSDSEVAEATAQARLCIETNYLDCM</sequence>
<keyword evidence="1" id="KW-0732">Signal</keyword>
<organism evidence="2 3">
    <name type="scientific">Nitratireductor mangrovi</name>
    <dbReference type="NCBI Taxonomy" id="2599600"/>
    <lineage>
        <taxon>Bacteria</taxon>
        <taxon>Pseudomonadati</taxon>
        <taxon>Pseudomonadota</taxon>
        <taxon>Alphaproteobacteria</taxon>
        <taxon>Hyphomicrobiales</taxon>
        <taxon>Phyllobacteriaceae</taxon>
        <taxon>Nitratireductor</taxon>
    </lineage>
</organism>